<dbReference type="SUPFAM" id="SSF52540">
    <property type="entry name" value="P-loop containing nucleoside triphosphate hydrolases"/>
    <property type="match status" value="1"/>
</dbReference>
<evidence type="ECO:0000256" key="6">
    <source>
        <dbReference type="ARBA" id="ARBA00022840"/>
    </source>
</evidence>
<evidence type="ECO:0000256" key="4">
    <source>
        <dbReference type="ARBA" id="ARBA00022741"/>
    </source>
</evidence>
<evidence type="ECO:0000256" key="10">
    <source>
        <dbReference type="SAM" id="Phobius"/>
    </source>
</evidence>
<dbReference type="CDD" id="cd05387">
    <property type="entry name" value="BY-kinase"/>
    <property type="match status" value="1"/>
</dbReference>
<keyword evidence="10" id="KW-0812">Transmembrane</keyword>
<accession>A0A2U9SCR6</accession>
<feature type="transmembrane region" description="Helical" evidence="10">
    <location>
        <begin position="44"/>
        <end position="64"/>
    </location>
</feature>
<dbReference type="Pfam" id="PF13614">
    <property type="entry name" value="AAA_31"/>
    <property type="match status" value="1"/>
</dbReference>
<feature type="domain" description="AAA" evidence="11">
    <location>
        <begin position="571"/>
        <end position="696"/>
    </location>
</feature>
<evidence type="ECO:0000256" key="1">
    <source>
        <dbReference type="ARBA" id="ARBA00007316"/>
    </source>
</evidence>
<gene>
    <name evidence="12" type="ORF">DM194_14100</name>
</gene>
<keyword evidence="5" id="KW-0418">Kinase</keyword>
<evidence type="ECO:0000256" key="7">
    <source>
        <dbReference type="ARBA" id="ARBA00023137"/>
    </source>
</evidence>
<protein>
    <recommendedName>
        <fullName evidence="2">non-specific protein-tyrosine kinase</fullName>
        <ecNumber evidence="2">2.7.10.2</ecNumber>
    </recommendedName>
</protein>
<keyword evidence="13" id="KW-1185">Reference proteome</keyword>
<dbReference type="EMBL" id="CP029830">
    <property type="protein sequence ID" value="AWU95459.1"/>
    <property type="molecule type" value="Genomic_DNA"/>
</dbReference>
<keyword evidence="9" id="KW-0175">Coiled coil</keyword>
<dbReference type="Proteomes" id="UP000249605">
    <property type="component" value="Plasmid unnamed1"/>
</dbReference>
<keyword evidence="10" id="KW-0472">Membrane</keyword>
<evidence type="ECO:0000256" key="5">
    <source>
        <dbReference type="ARBA" id="ARBA00022777"/>
    </source>
</evidence>
<evidence type="ECO:0000256" key="8">
    <source>
        <dbReference type="ARBA" id="ARBA00051245"/>
    </source>
</evidence>
<evidence type="ECO:0000313" key="13">
    <source>
        <dbReference type="Proteomes" id="UP000249605"/>
    </source>
</evidence>
<dbReference type="AlphaFoldDB" id="A0A2U9SCR6"/>
<comment type="similarity">
    <text evidence="1">Belongs to the CpsD/CapB family.</text>
</comment>
<dbReference type="PANTHER" id="PTHR32309">
    <property type="entry name" value="TYROSINE-PROTEIN KINASE"/>
    <property type="match status" value="1"/>
</dbReference>
<keyword evidence="4" id="KW-0547">Nucleotide-binding</keyword>
<dbReference type="GO" id="GO:0005886">
    <property type="term" value="C:plasma membrane"/>
    <property type="evidence" value="ECO:0007669"/>
    <property type="project" value="TreeGrafter"/>
</dbReference>
<dbReference type="PANTHER" id="PTHR32309:SF13">
    <property type="entry name" value="FERRIC ENTEROBACTIN TRANSPORT PROTEIN FEPE"/>
    <property type="match status" value="1"/>
</dbReference>
<evidence type="ECO:0000256" key="2">
    <source>
        <dbReference type="ARBA" id="ARBA00011903"/>
    </source>
</evidence>
<proteinExistence type="inferred from homology"/>
<evidence type="ECO:0000256" key="3">
    <source>
        <dbReference type="ARBA" id="ARBA00022679"/>
    </source>
</evidence>
<keyword evidence="7" id="KW-0829">Tyrosine-protein kinase</keyword>
<dbReference type="NCBIfam" id="TIGR01007">
    <property type="entry name" value="eps_fam"/>
    <property type="match status" value="1"/>
</dbReference>
<keyword evidence="6" id="KW-0067">ATP-binding</keyword>
<reference evidence="12 13" key="1">
    <citation type="submission" date="2018-06" db="EMBL/GenBank/DDBJ databases">
        <title>Complete genome sequencing of Azospirillum sp. M2T2B2.</title>
        <authorList>
            <person name="Heo J."/>
            <person name="Kim S.-J."/>
            <person name="Kwon S.-W."/>
            <person name="Anandham R."/>
        </authorList>
    </citation>
    <scope>NUCLEOTIDE SEQUENCE [LARGE SCALE GENOMIC DNA]</scope>
    <source>
        <strain evidence="12 13">M2T2B2</strain>
        <plasmid evidence="12 13">unnamed1</plasmid>
    </source>
</reference>
<geneLocation type="plasmid" evidence="12 13">
    <name>unnamed1</name>
</geneLocation>
<evidence type="ECO:0000256" key="9">
    <source>
        <dbReference type="SAM" id="Coils"/>
    </source>
</evidence>
<dbReference type="OrthoDB" id="230260at2"/>
<organism evidence="12 13">
    <name type="scientific">Azospirillum ramasamyi</name>
    <dbReference type="NCBI Taxonomy" id="682998"/>
    <lineage>
        <taxon>Bacteria</taxon>
        <taxon>Pseudomonadati</taxon>
        <taxon>Pseudomonadota</taxon>
        <taxon>Alphaproteobacteria</taxon>
        <taxon>Rhodospirillales</taxon>
        <taxon>Azospirillaceae</taxon>
        <taxon>Azospirillum</taxon>
    </lineage>
</organism>
<dbReference type="InterPro" id="IPR027417">
    <property type="entry name" value="P-loop_NTPase"/>
</dbReference>
<dbReference type="EC" id="2.7.10.2" evidence="2"/>
<dbReference type="InterPro" id="IPR005702">
    <property type="entry name" value="Wzc-like_C"/>
</dbReference>
<keyword evidence="3" id="KW-0808">Transferase</keyword>
<feature type="coiled-coil region" evidence="9">
    <location>
        <begin position="230"/>
        <end position="293"/>
    </location>
</feature>
<dbReference type="InterPro" id="IPR025669">
    <property type="entry name" value="AAA_dom"/>
</dbReference>
<name>A0A2U9SCR6_9PROT</name>
<dbReference type="Gene3D" id="3.40.50.300">
    <property type="entry name" value="P-loop containing nucleotide triphosphate hydrolases"/>
    <property type="match status" value="1"/>
</dbReference>
<keyword evidence="10" id="KW-1133">Transmembrane helix</keyword>
<dbReference type="GO" id="GO:0005524">
    <property type="term" value="F:ATP binding"/>
    <property type="evidence" value="ECO:0007669"/>
    <property type="project" value="UniProtKB-KW"/>
</dbReference>
<evidence type="ECO:0000259" key="11">
    <source>
        <dbReference type="Pfam" id="PF13614"/>
    </source>
</evidence>
<dbReference type="GO" id="GO:0004715">
    <property type="term" value="F:non-membrane spanning protein tyrosine kinase activity"/>
    <property type="evidence" value="ECO:0007669"/>
    <property type="project" value="UniProtKB-EC"/>
</dbReference>
<comment type="catalytic activity">
    <reaction evidence="8">
        <text>L-tyrosyl-[protein] + ATP = O-phospho-L-tyrosyl-[protein] + ADP + H(+)</text>
        <dbReference type="Rhea" id="RHEA:10596"/>
        <dbReference type="Rhea" id="RHEA-COMP:10136"/>
        <dbReference type="Rhea" id="RHEA-COMP:20101"/>
        <dbReference type="ChEBI" id="CHEBI:15378"/>
        <dbReference type="ChEBI" id="CHEBI:30616"/>
        <dbReference type="ChEBI" id="CHEBI:46858"/>
        <dbReference type="ChEBI" id="CHEBI:61978"/>
        <dbReference type="ChEBI" id="CHEBI:456216"/>
        <dbReference type="EC" id="2.7.10.2"/>
    </reaction>
</comment>
<dbReference type="InterPro" id="IPR050445">
    <property type="entry name" value="Bact_polysacc_biosynth/exp"/>
</dbReference>
<keyword evidence="12" id="KW-0614">Plasmid</keyword>
<sequence length="757" mass="83110">MGKVMNQYEIVHSEVRDPAPYIRQEGGGAAREIDTIGALKRRRFMILLLIGTAMTATFLVARLMTPLYEAEADIMFNPRELSWMGDTTQPGALPPSEESARKNEIAIVQSRVLAEAVVDRLELQRIAEFNPSLRPSLSERLRALVAGWAGPALSLLPIEAAASEMPGGGAPHRNTRDEVVNSFQRRLDATSSDASRVISIRFRSEDAERATLVANAVADHFIAQKRDQEVSAAEALGRSLTQEIADLNRDIRDAERRLEETRIALGLHSDSNIKALADRMTELNRQLIAVTGERLRAEAQFAEAQSVRSNGSESAAQVLDSPLIQRLQEAATAASSQVGQLSLRYSNNHPALIAARAELRDLRSRIGEEVQKIQNSRLNAVAIAKTNEEGLRQQVNLLNEQMAKANASEVDVRVMEREVEAKRTLLPQLAARLNNANAQIDYLKLHGPDMQVISRAVVPPFATFPPTLAMLATAFVLSAGGGGVLALLLERADNTVQSLSQIRRMTPVRVVGALPIADRRRRWRRRPPAEHVLDETDSMFIEQLRSLALRTGLGDPTTKVLLFTSSVSEEGKSSAASSMARMLALSGRRTVLIDADLRAPTVHRIFGMNRGPGLTEYVTGGHSLSEVIRTDTASGAEIITAGRNVASPSDVLQSPRLQELVSDLAVMFDAVIIDSPPVLAACDAHILARLADRTLMIVRWRSTRISTFVSAMQRLSDDRIPVDGIVLSQVDGRKYRLHDYGDSAMFSAGFRKYYTRT</sequence>
<evidence type="ECO:0000313" key="12">
    <source>
        <dbReference type="EMBL" id="AWU95459.1"/>
    </source>
</evidence>
<feature type="transmembrane region" description="Helical" evidence="10">
    <location>
        <begin position="468"/>
        <end position="489"/>
    </location>
</feature>
<dbReference type="KEGG" id="azm:DM194_14100"/>